<dbReference type="AlphaFoldDB" id="A0A1I0AZE2"/>
<dbReference type="PANTHER" id="PTHR38462">
    <property type="entry name" value="EXONUCLEASE-LIKE PROTEIN"/>
    <property type="match status" value="1"/>
</dbReference>
<dbReference type="RefSeq" id="WP_092477293.1">
    <property type="nucleotide sequence ID" value="NZ_FOHN01000006.1"/>
</dbReference>
<dbReference type="InterPro" id="IPR038720">
    <property type="entry name" value="YprB_RNase_H-like_dom"/>
</dbReference>
<dbReference type="PANTHER" id="PTHR38462:SF1">
    <property type="entry name" value="YPRB RIBONUCLEASE H-LIKE DOMAIN-CONTAINING PROTEIN"/>
    <property type="match status" value="1"/>
</dbReference>
<protein>
    <recommendedName>
        <fullName evidence="1">YprB ribonuclease H-like domain-containing protein</fullName>
    </recommendedName>
</protein>
<name>A0A1I0AZE2_9FIRM</name>
<proteinExistence type="predicted"/>
<dbReference type="InterPro" id="IPR036397">
    <property type="entry name" value="RNaseH_sf"/>
</dbReference>
<organism evidence="2 3">
    <name type="scientific">[Clostridium] polysaccharolyticum</name>
    <dbReference type="NCBI Taxonomy" id="29364"/>
    <lineage>
        <taxon>Bacteria</taxon>
        <taxon>Bacillati</taxon>
        <taxon>Bacillota</taxon>
        <taxon>Clostridia</taxon>
        <taxon>Lachnospirales</taxon>
        <taxon>Lachnospiraceae</taxon>
    </lineage>
</organism>
<dbReference type="GO" id="GO:0003676">
    <property type="term" value="F:nucleic acid binding"/>
    <property type="evidence" value="ECO:0007669"/>
    <property type="project" value="InterPro"/>
</dbReference>
<dbReference type="STRING" id="29364.SAMN04487772_106107"/>
<reference evidence="2 3" key="1">
    <citation type="submission" date="2016-10" db="EMBL/GenBank/DDBJ databases">
        <authorList>
            <person name="de Groot N.N."/>
        </authorList>
    </citation>
    <scope>NUCLEOTIDE SEQUENCE [LARGE SCALE GENOMIC DNA]</scope>
    <source>
        <strain evidence="2 3">DSM 1801</strain>
    </source>
</reference>
<keyword evidence="3" id="KW-1185">Reference proteome</keyword>
<dbReference type="InterPro" id="IPR012337">
    <property type="entry name" value="RNaseH-like_sf"/>
</dbReference>
<dbReference type="Pfam" id="PF13482">
    <property type="entry name" value="RNase_H_2"/>
    <property type="match status" value="1"/>
</dbReference>
<dbReference type="OrthoDB" id="9790530at2"/>
<evidence type="ECO:0000313" key="3">
    <source>
        <dbReference type="Proteomes" id="UP000199800"/>
    </source>
</evidence>
<gene>
    <name evidence="2" type="ORF">SAMN04487772_106107</name>
</gene>
<accession>A0A1I0AZE2</accession>
<dbReference type="Gene3D" id="3.30.420.10">
    <property type="entry name" value="Ribonuclease H-like superfamily/Ribonuclease H"/>
    <property type="match status" value="1"/>
</dbReference>
<evidence type="ECO:0000259" key="1">
    <source>
        <dbReference type="Pfam" id="PF13482"/>
    </source>
</evidence>
<dbReference type="Proteomes" id="UP000199800">
    <property type="component" value="Unassembled WGS sequence"/>
</dbReference>
<evidence type="ECO:0000313" key="2">
    <source>
        <dbReference type="EMBL" id="SES99784.1"/>
    </source>
</evidence>
<dbReference type="SUPFAM" id="SSF53098">
    <property type="entry name" value="Ribonuclease H-like"/>
    <property type="match status" value="1"/>
</dbReference>
<sequence length="368" mass="43077">MQIFQKNLSISIPYQFSSDKSIKETEVLFFDIETTGFLPDISSIYLIGCCYNKNNCWNLIQFFADDYISEPVLLQSFCDFATDYKTMIHFNGSRFDIPYLQKKLIHYNMTFSFDSFLQIDLYKKIHPYKKILGLPDLKQKTVEGFLSLPRIDSYTGRELIDVYAAYMKDKFGHKEDTEIEQNKLLLHNEEDVTGLIWLTSLMAYTDLFEKKPDSCKVTACKNSVTFEIPLRNTLLKPIHLQIPQIGFHAFENNAQITVSFIQGELKYYYANYKDYYYLPSEDTAMHKSVAEFVDKKFREKAKASNCYTRKTGFFLPQFHGNLEPAFRADYKDKQSYIQASERFLSDSGLCCQYAFILLQHLLHTIKKI</sequence>
<feature type="domain" description="YprB ribonuclease H-like" evidence="1">
    <location>
        <begin position="28"/>
        <end position="200"/>
    </location>
</feature>
<dbReference type="EMBL" id="FOHN01000006">
    <property type="protein sequence ID" value="SES99784.1"/>
    <property type="molecule type" value="Genomic_DNA"/>
</dbReference>